<gene>
    <name evidence="2" type="ORF">BJ508DRAFT_332830</name>
</gene>
<dbReference type="EMBL" id="ML119783">
    <property type="protein sequence ID" value="RPA74684.1"/>
    <property type="molecule type" value="Genomic_DNA"/>
</dbReference>
<dbReference type="Proteomes" id="UP000275078">
    <property type="component" value="Unassembled WGS sequence"/>
</dbReference>
<evidence type="ECO:0000313" key="3">
    <source>
        <dbReference type="Proteomes" id="UP000275078"/>
    </source>
</evidence>
<accession>A0A3N4HYC2</accession>
<dbReference type="AlphaFoldDB" id="A0A3N4HYC2"/>
<evidence type="ECO:0008006" key="4">
    <source>
        <dbReference type="Google" id="ProtNLM"/>
    </source>
</evidence>
<sequence length="567" mass="64444">MDLLPRELKLDILLLLDFPSLFNVCDALPSFRDVYDSYQPLVQEEALKRGNYHPLSVQLLDRFRPNEDGMGSVELAIFSYIHSPSERDDDGELLYEGFSNFPEFYTECNQLSTVNGVVGNLADLLMLERIMDYASWFYLQARINGLRQDDGCLDAFDMWNEEEDWIEWERENPAQYRMTLDAVFHMLLLTTYFHDVHLALRSAEDATDTMLQEIQQTYVRSGDGKEQRFGREKPKAPQMIYDYTFAESLTVAQCAAAISLAYPVFLMDCWLSSITSAWCVWGGQLEALEYLRVYLGARCGLRIEDNDLRGDDDVYRENLKRWIPTKGGLRHDLGTLAGMGIWRDSFQEMSDRLEARVAVGRVRPWAEDRAAFLTERNLLTTVRQKREGKGGVVWKKLEDFGRWPLSGANVRRAGPNGTSIRIPDNYLARDVHGYTQPLPRHEFRATPAYAVTAALLVGVPTQKRFCASCGGDFQPNQGQASRVVGCDRLGAGVCNAAKHEECHNRNRAVWVACTGGRQGQADVVGTWKQIAKAAAVEAKRVRDRATARQKRRANRAREERRIARSGP</sequence>
<feature type="compositionally biased region" description="Basic and acidic residues" evidence="1">
    <location>
        <begin position="555"/>
        <end position="567"/>
    </location>
</feature>
<reference evidence="2 3" key="1">
    <citation type="journal article" date="2018" name="Nat. Ecol. Evol.">
        <title>Pezizomycetes genomes reveal the molecular basis of ectomycorrhizal truffle lifestyle.</title>
        <authorList>
            <person name="Murat C."/>
            <person name="Payen T."/>
            <person name="Noel B."/>
            <person name="Kuo A."/>
            <person name="Morin E."/>
            <person name="Chen J."/>
            <person name="Kohler A."/>
            <person name="Krizsan K."/>
            <person name="Balestrini R."/>
            <person name="Da Silva C."/>
            <person name="Montanini B."/>
            <person name="Hainaut M."/>
            <person name="Levati E."/>
            <person name="Barry K.W."/>
            <person name="Belfiori B."/>
            <person name="Cichocki N."/>
            <person name="Clum A."/>
            <person name="Dockter R.B."/>
            <person name="Fauchery L."/>
            <person name="Guy J."/>
            <person name="Iotti M."/>
            <person name="Le Tacon F."/>
            <person name="Lindquist E.A."/>
            <person name="Lipzen A."/>
            <person name="Malagnac F."/>
            <person name="Mello A."/>
            <person name="Molinier V."/>
            <person name="Miyauchi S."/>
            <person name="Poulain J."/>
            <person name="Riccioni C."/>
            <person name="Rubini A."/>
            <person name="Sitrit Y."/>
            <person name="Splivallo R."/>
            <person name="Traeger S."/>
            <person name="Wang M."/>
            <person name="Zifcakova L."/>
            <person name="Wipf D."/>
            <person name="Zambonelli A."/>
            <person name="Paolocci F."/>
            <person name="Nowrousian M."/>
            <person name="Ottonello S."/>
            <person name="Baldrian P."/>
            <person name="Spatafora J.W."/>
            <person name="Henrissat B."/>
            <person name="Nagy L.G."/>
            <person name="Aury J.M."/>
            <person name="Wincker P."/>
            <person name="Grigoriev I.V."/>
            <person name="Bonfante P."/>
            <person name="Martin F.M."/>
        </authorList>
    </citation>
    <scope>NUCLEOTIDE SEQUENCE [LARGE SCALE GENOMIC DNA]</scope>
    <source>
        <strain evidence="2 3">RN42</strain>
    </source>
</reference>
<proteinExistence type="predicted"/>
<keyword evidence="3" id="KW-1185">Reference proteome</keyword>
<name>A0A3N4HYC2_ASCIM</name>
<feature type="region of interest" description="Disordered" evidence="1">
    <location>
        <begin position="541"/>
        <end position="567"/>
    </location>
</feature>
<organism evidence="2 3">
    <name type="scientific">Ascobolus immersus RN42</name>
    <dbReference type="NCBI Taxonomy" id="1160509"/>
    <lineage>
        <taxon>Eukaryota</taxon>
        <taxon>Fungi</taxon>
        <taxon>Dikarya</taxon>
        <taxon>Ascomycota</taxon>
        <taxon>Pezizomycotina</taxon>
        <taxon>Pezizomycetes</taxon>
        <taxon>Pezizales</taxon>
        <taxon>Ascobolaceae</taxon>
        <taxon>Ascobolus</taxon>
    </lineage>
</organism>
<evidence type="ECO:0000313" key="2">
    <source>
        <dbReference type="EMBL" id="RPA74684.1"/>
    </source>
</evidence>
<evidence type="ECO:0000256" key="1">
    <source>
        <dbReference type="SAM" id="MobiDB-lite"/>
    </source>
</evidence>
<protein>
    <recommendedName>
        <fullName evidence="4">F-box domain-containing protein</fullName>
    </recommendedName>
</protein>